<dbReference type="RefSeq" id="XP_046011998.1">
    <property type="nucleotide sequence ID" value="XM_046156907.1"/>
</dbReference>
<dbReference type="Proteomes" id="UP000756346">
    <property type="component" value="Unassembled WGS sequence"/>
</dbReference>
<gene>
    <name evidence="1" type="ORF">B0I36DRAFT_350538</name>
</gene>
<name>A0A9P9BQ08_9PEZI</name>
<evidence type="ECO:0000313" key="2">
    <source>
        <dbReference type="Proteomes" id="UP000756346"/>
    </source>
</evidence>
<protein>
    <submittedName>
        <fullName evidence="1">Uncharacterized protein</fullName>
    </submittedName>
</protein>
<dbReference type="EMBL" id="JAGTJQ010000006">
    <property type="protein sequence ID" value="KAH7029710.1"/>
    <property type="molecule type" value="Genomic_DNA"/>
</dbReference>
<accession>A0A9P9BQ08</accession>
<comment type="caution">
    <text evidence="1">The sequence shown here is derived from an EMBL/GenBank/DDBJ whole genome shotgun (WGS) entry which is preliminary data.</text>
</comment>
<sequence length="466" mass="51271">MHISQNPDHLWDCDGGARLQPTSLSWLYRNRGKRCSYALPSVSSSQESSLRHKVVSYDIVFAGSYQWTEQRNFACSTAVTLASLLTLCVGSRCLLTPSSFVSRTGQLSQNPGRIPAHPSSALTPYCTRTSLADEAARTTAARVFFAYGSILVSGCSPHGRERRTPCCGCTVASTLVVLGMAVVVESKKTQWGLDRTRALVTIPVHVFRPWFVGACRQAFRASWVGLADPQRLILVHPRHWPRPVAPSPITDLDPDLAPVAGLGPPGQANPPTRLSVTWPWRYHRCGWLDRAAARLWLVRRARYFPPAPRHTKSRICPVRPAPGHGPCGARGQHIAAAREATRKLRTPVYRSSLTRDIGQISRSLVQRRDHKSAAVLASFVILRTCPFLKPVPRRPAYSLDHGVPSGTLHHLVAADIELNMGFAVGQPGCKVDVFLVDLCPDVPGRQEALHLEKASYKATVAADWYV</sequence>
<evidence type="ECO:0000313" key="1">
    <source>
        <dbReference type="EMBL" id="KAH7029710.1"/>
    </source>
</evidence>
<reference evidence="1" key="1">
    <citation type="journal article" date="2021" name="Nat. Commun.">
        <title>Genetic determinants of endophytism in the Arabidopsis root mycobiome.</title>
        <authorList>
            <person name="Mesny F."/>
            <person name="Miyauchi S."/>
            <person name="Thiergart T."/>
            <person name="Pickel B."/>
            <person name="Atanasova L."/>
            <person name="Karlsson M."/>
            <person name="Huettel B."/>
            <person name="Barry K.W."/>
            <person name="Haridas S."/>
            <person name="Chen C."/>
            <person name="Bauer D."/>
            <person name="Andreopoulos W."/>
            <person name="Pangilinan J."/>
            <person name="LaButti K."/>
            <person name="Riley R."/>
            <person name="Lipzen A."/>
            <person name="Clum A."/>
            <person name="Drula E."/>
            <person name="Henrissat B."/>
            <person name="Kohler A."/>
            <person name="Grigoriev I.V."/>
            <person name="Martin F.M."/>
            <person name="Hacquard S."/>
        </authorList>
    </citation>
    <scope>NUCLEOTIDE SEQUENCE</scope>
    <source>
        <strain evidence="1">MPI-CAGE-CH-0230</strain>
    </source>
</reference>
<proteinExistence type="predicted"/>
<keyword evidence="2" id="KW-1185">Reference proteome</keyword>
<dbReference type="GeneID" id="70186453"/>
<organism evidence="1 2">
    <name type="scientific">Microdochium trichocladiopsis</name>
    <dbReference type="NCBI Taxonomy" id="1682393"/>
    <lineage>
        <taxon>Eukaryota</taxon>
        <taxon>Fungi</taxon>
        <taxon>Dikarya</taxon>
        <taxon>Ascomycota</taxon>
        <taxon>Pezizomycotina</taxon>
        <taxon>Sordariomycetes</taxon>
        <taxon>Xylariomycetidae</taxon>
        <taxon>Xylariales</taxon>
        <taxon>Microdochiaceae</taxon>
        <taxon>Microdochium</taxon>
    </lineage>
</organism>
<dbReference type="AlphaFoldDB" id="A0A9P9BQ08"/>